<organism evidence="1">
    <name type="scientific">Arundo donax</name>
    <name type="common">Giant reed</name>
    <name type="synonym">Donax arundinaceus</name>
    <dbReference type="NCBI Taxonomy" id="35708"/>
    <lineage>
        <taxon>Eukaryota</taxon>
        <taxon>Viridiplantae</taxon>
        <taxon>Streptophyta</taxon>
        <taxon>Embryophyta</taxon>
        <taxon>Tracheophyta</taxon>
        <taxon>Spermatophyta</taxon>
        <taxon>Magnoliopsida</taxon>
        <taxon>Liliopsida</taxon>
        <taxon>Poales</taxon>
        <taxon>Poaceae</taxon>
        <taxon>PACMAD clade</taxon>
        <taxon>Arundinoideae</taxon>
        <taxon>Arundineae</taxon>
        <taxon>Arundo</taxon>
    </lineage>
</organism>
<dbReference type="AlphaFoldDB" id="A0A0A9GA80"/>
<proteinExistence type="predicted"/>
<protein>
    <submittedName>
        <fullName evidence="1">Uncharacterized protein</fullName>
    </submittedName>
</protein>
<name>A0A0A9GA80_ARUDO</name>
<evidence type="ECO:0000313" key="1">
    <source>
        <dbReference type="EMBL" id="JAE17568.1"/>
    </source>
</evidence>
<reference evidence="1" key="1">
    <citation type="submission" date="2014-09" db="EMBL/GenBank/DDBJ databases">
        <authorList>
            <person name="Magalhaes I.L.F."/>
            <person name="Oliveira U."/>
            <person name="Santos F.R."/>
            <person name="Vidigal T.H.D.A."/>
            <person name="Brescovit A.D."/>
            <person name="Santos A.J."/>
        </authorList>
    </citation>
    <scope>NUCLEOTIDE SEQUENCE</scope>
    <source>
        <tissue evidence="1">Shoot tissue taken approximately 20 cm above the soil surface</tissue>
    </source>
</reference>
<dbReference type="EMBL" id="GBRH01180328">
    <property type="protein sequence ID" value="JAE17568.1"/>
    <property type="molecule type" value="Transcribed_RNA"/>
</dbReference>
<reference evidence="1" key="2">
    <citation type="journal article" date="2015" name="Data Brief">
        <title>Shoot transcriptome of the giant reed, Arundo donax.</title>
        <authorList>
            <person name="Barrero R.A."/>
            <person name="Guerrero F.D."/>
            <person name="Moolhuijzen P."/>
            <person name="Goolsby J.A."/>
            <person name="Tidwell J."/>
            <person name="Bellgard S.E."/>
            <person name="Bellgard M.I."/>
        </authorList>
    </citation>
    <scope>NUCLEOTIDE SEQUENCE</scope>
    <source>
        <tissue evidence="1">Shoot tissue taken approximately 20 cm above the soil surface</tissue>
    </source>
</reference>
<accession>A0A0A9GA80</accession>
<sequence>MLTLTISRNRYRICTFLW</sequence>